<dbReference type="CDD" id="cd02440">
    <property type="entry name" value="AdoMet_MTases"/>
    <property type="match status" value="1"/>
</dbReference>
<dbReference type="InterPro" id="IPR029063">
    <property type="entry name" value="SAM-dependent_MTases_sf"/>
</dbReference>
<dbReference type="AlphaFoldDB" id="A0A5B0E5F1"/>
<dbReference type="SUPFAM" id="SSF53335">
    <property type="entry name" value="S-adenosyl-L-methionine-dependent methyltransferases"/>
    <property type="match status" value="1"/>
</dbReference>
<organism evidence="2 3">
    <name type="scientific">Paeniglutamicibacter gangotriensis</name>
    <dbReference type="NCBI Taxonomy" id="254787"/>
    <lineage>
        <taxon>Bacteria</taxon>
        <taxon>Bacillati</taxon>
        <taxon>Actinomycetota</taxon>
        <taxon>Actinomycetes</taxon>
        <taxon>Micrococcales</taxon>
        <taxon>Micrococcaceae</taxon>
        <taxon>Paeniglutamicibacter</taxon>
    </lineage>
</organism>
<dbReference type="RefSeq" id="WP_149620722.1">
    <property type="nucleotide sequence ID" value="NZ_VOBL01000024.1"/>
</dbReference>
<dbReference type="Pfam" id="PF05175">
    <property type="entry name" value="MTS"/>
    <property type="match status" value="1"/>
</dbReference>
<evidence type="ECO:0000259" key="1">
    <source>
        <dbReference type="Pfam" id="PF05175"/>
    </source>
</evidence>
<accession>A0A5B0E5F1</accession>
<dbReference type="Gene3D" id="3.40.50.150">
    <property type="entry name" value="Vaccinia Virus protein VP39"/>
    <property type="match status" value="1"/>
</dbReference>
<dbReference type="PANTHER" id="PTHR18895:SF74">
    <property type="entry name" value="MTRF1L RELEASE FACTOR GLUTAMINE METHYLTRANSFERASE"/>
    <property type="match status" value="1"/>
</dbReference>
<protein>
    <submittedName>
        <fullName evidence="2">Class I SAM-dependent methyltransferase</fullName>
    </submittedName>
</protein>
<dbReference type="PROSITE" id="PS00092">
    <property type="entry name" value="N6_MTASE"/>
    <property type="match status" value="1"/>
</dbReference>
<feature type="domain" description="Methyltransferase small" evidence="1">
    <location>
        <begin position="197"/>
        <end position="277"/>
    </location>
</feature>
<dbReference type="OrthoDB" id="267914at2"/>
<evidence type="ECO:0000313" key="2">
    <source>
        <dbReference type="EMBL" id="KAA0973532.1"/>
    </source>
</evidence>
<dbReference type="GO" id="GO:0032259">
    <property type="term" value="P:methylation"/>
    <property type="evidence" value="ECO:0007669"/>
    <property type="project" value="UniProtKB-KW"/>
</dbReference>
<dbReference type="GO" id="GO:0003676">
    <property type="term" value="F:nucleic acid binding"/>
    <property type="evidence" value="ECO:0007669"/>
    <property type="project" value="InterPro"/>
</dbReference>
<dbReference type="InterPro" id="IPR002052">
    <property type="entry name" value="DNA_methylase_N6_adenine_CS"/>
</dbReference>
<dbReference type="Proteomes" id="UP000323856">
    <property type="component" value="Unassembled WGS sequence"/>
</dbReference>
<keyword evidence="2" id="KW-0489">Methyltransferase</keyword>
<name>A0A5B0E5F1_9MICC</name>
<keyword evidence="2" id="KW-0808">Transferase</keyword>
<comment type="caution">
    <text evidence="2">The sequence shown here is derived from an EMBL/GenBank/DDBJ whole genome shotgun (WGS) entry which is preliminary data.</text>
</comment>
<sequence>MNTPATISFTRQGLDESARFSSAHAATPPKRVVVIDDAMTADEAYRLAVAGTGMLYTGDYHNARQLLGAIARRIPAGSKPKRTAAVPTTAERFYKYRQGRTHRAKILSMLLVPIDPGPVVSLRRAPDTTEAWTNAFGEISVPTVVSLQELLGAIGAQQWRANGLHVAALDATIHPHYGTFAPVRGEYLELVARAELPAARRAFDIGTGTGVLAAILARRGVREVIGTDSQDRAVACANATFTDLGLEQSASAVLQDMFPEGRADVVVCNPPWLPGTPSTLLDYAVYDPKSAMLRAFLTGLPAHLSAGGQGWLIISDLAERLGLRSREELLGWIEEAGLVVLGRDDTTPSHGRAADATDPFHAERSGEVTSLWKLASR</sequence>
<dbReference type="InterPro" id="IPR007848">
    <property type="entry name" value="Small_mtfrase_dom"/>
</dbReference>
<gene>
    <name evidence="2" type="ORF">FQ154_17650</name>
</gene>
<evidence type="ECO:0000313" key="3">
    <source>
        <dbReference type="Proteomes" id="UP000323856"/>
    </source>
</evidence>
<reference evidence="2 3" key="1">
    <citation type="submission" date="2019-07" db="EMBL/GenBank/DDBJ databases">
        <title>Analysis of the biochemical properties, biological activity and biotechnological potential of siderophores and biosurfactants produced by Antarctic psychrotolerant bacteria.</title>
        <authorList>
            <person name="Styczynski M."/>
            <person name="Krucon T."/>
            <person name="Decewicz P."/>
            <person name="Dziewit L."/>
        </authorList>
    </citation>
    <scope>NUCLEOTIDE SEQUENCE [LARGE SCALE GENOMIC DNA]</scope>
    <source>
        <strain evidence="2 3">ANT_H27</strain>
    </source>
</reference>
<proteinExistence type="predicted"/>
<dbReference type="PANTHER" id="PTHR18895">
    <property type="entry name" value="HEMK METHYLTRANSFERASE"/>
    <property type="match status" value="1"/>
</dbReference>
<dbReference type="GO" id="GO:0036009">
    <property type="term" value="F:protein-glutamine N-methyltransferase activity"/>
    <property type="evidence" value="ECO:0007669"/>
    <property type="project" value="TreeGrafter"/>
</dbReference>
<dbReference type="InterPro" id="IPR050320">
    <property type="entry name" value="N5-glutamine_MTase"/>
</dbReference>
<dbReference type="EMBL" id="VOBL01000024">
    <property type="protein sequence ID" value="KAA0973532.1"/>
    <property type="molecule type" value="Genomic_DNA"/>
</dbReference>